<dbReference type="Pfam" id="PF00460">
    <property type="entry name" value="Flg_bb_rod"/>
    <property type="match status" value="1"/>
</dbReference>
<evidence type="ECO:0000313" key="8">
    <source>
        <dbReference type="EMBL" id="GGX50255.1"/>
    </source>
</evidence>
<sequence>MPEITVNRLDDYLKFHETALSIRGQRQQLLASNIANADTPNYKARDIDFASTLQTALGVQQGKPVTELNKTAAKHLDAKQSGDNDGVLYRKEVQGNIDGNTVDLDVERNQFTENALRYEASLTMINMQIKGMLAAIQGQ</sequence>
<accession>A0ABQ2Y125</accession>
<dbReference type="EMBL" id="BMYU01000009">
    <property type="protein sequence ID" value="GGX50255.1"/>
    <property type="molecule type" value="Genomic_DNA"/>
</dbReference>
<dbReference type="InterPro" id="IPR001444">
    <property type="entry name" value="Flag_bb_rod_N"/>
</dbReference>
<evidence type="ECO:0000313" key="9">
    <source>
        <dbReference type="Proteomes" id="UP000653343"/>
    </source>
</evidence>
<keyword evidence="8" id="KW-0282">Flagellum</keyword>
<evidence type="ECO:0000256" key="2">
    <source>
        <dbReference type="ARBA" id="ARBA00009677"/>
    </source>
</evidence>
<dbReference type="NCBIfam" id="TIGR01396">
    <property type="entry name" value="FlgB"/>
    <property type="match status" value="1"/>
</dbReference>
<evidence type="ECO:0000256" key="4">
    <source>
        <dbReference type="ARBA" id="ARBA00023143"/>
    </source>
</evidence>
<keyword evidence="4 6" id="KW-0975">Bacterial flagellum</keyword>
<dbReference type="PANTHER" id="PTHR30435:SF12">
    <property type="entry name" value="FLAGELLAR BASAL BODY ROD PROTEIN FLGB"/>
    <property type="match status" value="1"/>
</dbReference>
<comment type="similarity">
    <text evidence="2 6">Belongs to the flagella basal body rod proteins family.</text>
</comment>
<evidence type="ECO:0000256" key="6">
    <source>
        <dbReference type="PIRNR" id="PIRNR002889"/>
    </source>
</evidence>
<comment type="subcellular location">
    <subcellularLocation>
        <location evidence="1 6">Bacterial flagellum basal body</location>
    </subcellularLocation>
</comment>
<protein>
    <recommendedName>
        <fullName evidence="3 6">Flagellar basal body rod protein FlgB</fullName>
    </recommendedName>
</protein>
<proteinExistence type="inferred from homology"/>
<dbReference type="InterPro" id="IPR019776">
    <property type="entry name" value="Flagellar_basal_body_rod_CS"/>
</dbReference>
<evidence type="ECO:0000256" key="3">
    <source>
        <dbReference type="ARBA" id="ARBA00014376"/>
    </source>
</evidence>
<evidence type="ECO:0000256" key="5">
    <source>
        <dbReference type="ARBA" id="ARBA00024934"/>
    </source>
</evidence>
<keyword evidence="8" id="KW-0969">Cilium</keyword>
<comment type="caution">
    <text evidence="8">The sequence shown here is derived from an EMBL/GenBank/DDBJ whole genome shotgun (WGS) entry which is preliminary data.</text>
</comment>
<keyword evidence="9" id="KW-1185">Reference proteome</keyword>
<keyword evidence="8" id="KW-0966">Cell projection</keyword>
<evidence type="ECO:0000256" key="1">
    <source>
        <dbReference type="ARBA" id="ARBA00004117"/>
    </source>
</evidence>
<name>A0ABQ2Y125_9BURK</name>
<comment type="subunit">
    <text evidence="6">The basal body constitutes a major portion of the flagellar organelle and consists of a number of rings mounted on a central rod.</text>
</comment>
<dbReference type="PIRSF" id="PIRSF002889">
    <property type="entry name" value="Rod_FlgB"/>
    <property type="match status" value="1"/>
</dbReference>
<dbReference type="PROSITE" id="PS00588">
    <property type="entry name" value="FLAGELLA_BB_ROD"/>
    <property type="match status" value="1"/>
</dbReference>
<gene>
    <name evidence="8" type="primary">flgB</name>
    <name evidence="8" type="ORF">GCM10010946_31150</name>
</gene>
<organism evidence="8 9">
    <name type="scientific">Undibacterium squillarum</name>
    <dbReference type="NCBI Taxonomy" id="1131567"/>
    <lineage>
        <taxon>Bacteria</taxon>
        <taxon>Pseudomonadati</taxon>
        <taxon>Pseudomonadota</taxon>
        <taxon>Betaproteobacteria</taxon>
        <taxon>Burkholderiales</taxon>
        <taxon>Oxalobacteraceae</taxon>
        <taxon>Undibacterium</taxon>
    </lineage>
</organism>
<feature type="domain" description="Flagellar basal body rod protein N-terminal" evidence="7">
    <location>
        <begin position="13"/>
        <end position="43"/>
    </location>
</feature>
<dbReference type="InterPro" id="IPR006300">
    <property type="entry name" value="FlgB"/>
</dbReference>
<dbReference type="PANTHER" id="PTHR30435">
    <property type="entry name" value="FLAGELLAR PROTEIN"/>
    <property type="match status" value="1"/>
</dbReference>
<evidence type="ECO:0000259" key="7">
    <source>
        <dbReference type="Pfam" id="PF00460"/>
    </source>
</evidence>
<comment type="function">
    <text evidence="5 6">Structural component of flagellum, the bacterial motility apparatus. Part of the rod structure of flagellar basal body.</text>
</comment>
<reference evidence="9" key="1">
    <citation type="journal article" date="2019" name="Int. J. Syst. Evol. Microbiol.">
        <title>The Global Catalogue of Microorganisms (GCM) 10K type strain sequencing project: providing services to taxonomists for standard genome sequencing and annotation.</title>
        <authorList>
            <consortium name="The Broad Institute Genomics Platform"/>
            <consortium name="The Broad Institute Genome Sequencing Center for Infectious Disease"/>
            <person name="Wu L."/>
            <person name="Ma J."/>
        </authorList>
    </citation>
    <scope>NUCLEOTIDE SEQUENCE [LARGE SCALE GENOMIC DNA]</scope>
    <source>
        <strain evidence="9">KCTC 23917</strain>
    </source>
</reference>
<dbReference type="Proteomes" id="UP000653343">
    <property type="component" value="Unassembled WGS sequence"/>
</dbReference>